<evidence type="ECO:0000313" key="2">
    <source>
        <dbReference type="EMBL" id="NWH04958.1"/>
    </source>
</evidence>
<protein>
    <submittedName>
        <fullName evidence="2">Acyl carrier protein</fullName>
    </submittedName>
</protein>
<dbReference type="Gene3D" id="1.10.1200.10">
    <property type="entry name" value="ACP-like"/>
    <property type="match status" value="1"/>
</dbReference>
<dbReference type="AlphaFoldDB" id="A0A850T905"/>
<sequence length="84" mass="9469">MTRGECREIIVRCIKEIVGNDDLPSQIEDDYNLIKAGVVDSLKFVKLVLLIEDKCGIKLELEKLSNEEFGTVRGFIMLLAKGIE</sequence>
<dbReference type="InterPro" id="IPR009081">
    <property type="entry name" value="PP-bd_ACP"/>
</dbReference>
<dbReference type="Proteomes" id="UP000553343">
    <property type="component" value="Unassembled WGS sequence"/>
</dbReference>
<name>A0A850T905_9BACT</name>
<dbReference type="SUPFAM" id="SSF47336">
    <property type="entry name" value="ACP-like"/>
    <property type="match status" value="1"/>
</dbReference>
<dbReference type="RefSeq" id="WP_178366412.1">
    <property type="nucleotide sequence ID" value="NZ_JACADJ010000021.1"/>
</dbReference>
<organism evidence="2 3">
    <name type="scientific">Desulfobacter latus</name>
    <dbReference type="NCBI Taxonomy" id="2292"/>
    <lineage>
        <taxon>Bacteria</taxon>
        <taxon>Pseudomonadati</taxon>
        <taxon>Thermodesulfobacteriota</taxon>
        <taxon>Desulfobacteria</taxon>
        <taxon>Desulfobacterales</taxon>
        <taxon>Desulfobacteraceae</taxon>
        <taxon>Desulfobacter</taxon>
    </lineage>
</organism>
<proteinExistence type="predicted"/>
<dbReference type="InterPro" id="IPR036736">
    <property type="entry name" value="ACP-like_sf"/>
</dbReference>
<dbReference type="Pfam" id="PF00550">
    <property type="entry name" value="PP-binding"/>
    <property type="match status" value="1"/>
</dbReference>
<evidence type="ECO:0000259" key="1">
    <source>
        <dbReference type="PROSITE" id="PS50075"/>
    </source>
</evidence>
<reference evidence="2 3" key="1">
    <citation type="submission" date="2020-06" db="EMBL/GenBank/DDBJ databases">
        <title>High-quality draft genome of sulfate reducer Desulfobacter latus type strain AcrS2 isolated from marine sediment.</title>
        <authorList>
            <person name="Hoppe M."/>
            <person name="Larsen C.K."/>
            <person name="Marshall I.P.G."/>
            <person name="Schramm A."/>
            <person name="Marietou A.G."/>
        </authorList>
    </citation>
    <scope>NUCLEOTIDE SEQUENCE [LARGE SCALE GENOMIC DNA]</scope>
    <source>
        <strain evidence="2 3">AcRS2</strain>
    </source>
</reference>
<keyword evidence="3" id="KW-1185">Reference proteome</keyword>
<accession>A0A850T905</accession>
<gene>
    <name evidence="2" type="ORF">HXW94_08180</name>
</gene>
<comment type="caution">
    <text evidence="2">The sequence shown here is derived from an EMBL/GenBank/DDBJ whole genome shotgun (WGS) entry which is preliminary data.</text>
</comment>
<dbReference type="EMBL" id="JACADJ010000021">
    <property type="protein sequence ID" value="NWH04958.1"/>
    <property type="molecule type" value="Genomic_DNA"/>
</dbReference>
<evidence type="ECO:0000313" key="3">
    <source>
        <dbReference type="Proteomes" id="UP000553343"/>
    </source>
</evidence>
<dbReference type="PROSITE" id="PS50075">
    <property type="entry name" value="CARRIER"/>
    <property type="match status" value="1"/>
</dbReference>
<feature type="domain" description="Carrier" evidence="1">
    <location>
        <begin position="4"/>
        <end position="83"/>
    </location>
</feature>